<dbReference type="PANTHER" id="PTHR43033">
    <property type="entry name" value="TRNA(ILE)-LYSIDINE SYNTHASE-RELATED"/>
    <property type="match status" value="1"/>
</dbReference>
<comment type="similarity">
    <text evidence="6">Belongs to the tRNA(Ile)-lysidine synthase family.</text>
</comment>
<comment type="function">
    <text evidence="6">Ligates lysine onto the cytidine present at position 34 of the AUA codon-specific tRNA(Ile) that contains the anticodon CAU, in an ATP-dependent manner. Cytidine is converted to lysidine, thus changing the amino acid specificity of the tRNA from methionine to isoleucine.</text>
</comment>
<accession>A0A1X7A9E0</accession>
<evidence type="ECO:0000256" key="3">
    <source>
        <dbReference type="ARBA" id="ARBA00022741"/>
    </source>
</evidence>
<dbReference type="OrthoDB" id="9807403at2"/>
<dbReference type="Pfam" id="PF01171">
    <property type="entry name" value="ATP_bind_3"/>
    <property type="match status" value="1"/>
</dbReference>
<evidence type="ECO:0000256" key="6">
    <source>
        <dbReference type="HAMAP-Rule" id="MF_01161"/>
    </source>
</evidence>
<dbReference type="InterPro" id="IPR012795">
    <property type="entry name" value="tRNA_Ile_lys_synt_N"/>
</dbReference>
<dbReference type="Proteomes" id="UP000193778">
    <property type="component" value="Unassembled WGS sequence"/>
</dbReference>
<evidence type="ECO:0000313" key="9">
    <source>
        <dbReference type="Proteomes" id="UP000193778"/>
    </source>
</evidence>
<dbReference type="NCBIfam" id="TIGR02432">
    <property type="entry name" value="lysidine_TilS_N"/>
    <property type="match status" value="1"/>
</dbReference>
<evidence type="ECO:0000256" key="2">
    <source>
        <dbReference type="ARBA" id="ARBA00022694"/>
    </source>
</evidence>
<dbReference type="EMBL" id="FWFP01000013">
    <property type="protein sequence ID" value="SLN72141.1"/>
    <property type="molecule type" value="Genomic_DNA"/>
</dbReference>
<sequence length="417" mass="45333">MTDRADILQSELRARLPETLPPRLGVAVSGGGDSVALMYLLHAIAQREGVAMHVATVDHSLRAGSADEAARVAVQATHLGLPHETLLWQGWDGTGNLQDQARQARYALLTNWAHRNGIPAIALGHTADDQAETVLMRLGRAAGVTGLSGMPNSRERNSITLLRPMLGLTRQQLRDYLTEAGVDWVEDPSNHDQRFDRIKTRDALLGLGTLGISAASLSRVAENLAQAREALARYTQETARKITVVDGGDICVDRAKFDDLPNEIQRRLLIGIIAWIAGPGYPPRGSAVEQAVAAVCDGKTLAMAGCLLTCQGDKAWFCRELNAVAHESVRTHQTWDKRWVLSGPATEKTQVRALGEAGLRQVSEWRTMGKPRPVLLSSPAVWEGETLLSAPLAGFSNGWSANFTPERPEFYTSLLSH</sequence>
<evidence type="ECO:0000313" key="8">
    <source>
        <dbReference type="EMBL" id="SLN72141.1"/>
    </source>
</evidence>
<comment type="domain">
    <text evidence="6">The N-terminal region contains the highly conserved SGGXDS motif, predicted to be a P-loop motif involved in ATP binding.</text>
</comment>
<comment type="subcellular location">
    <subcellularLocation>
        <location evidence="6">Cytoplasm</location>
    </subcellularLocation>
</comment>
<dbReference type="SUPFAM" id="SSF52402">
    <property type="entry name" value="Adenine nucleotide alpha hydrolases-like"/>
    <property type="match status" value="1"/>
</dbReference>
<gene>
    <name evidence="6 8" type="primary">tilS</name>
    <name evidence="8" type="ORF">RUM8411_03746</name>
</gene>
<feature type="binding site" evidence="6">
    <location>
        <begin position="29"/>
        <end position="34"/>
    </location>
    <ligand>
        <name>ATP</name>
        <dbReference type="ChEBI" id="CHEBI:30616"/>
    </ligand>
</feature>
<feature type="domain" description="tRNA(Ile)-lysidine/2-thiocytidine synthase N-terminal" evidence="7">
    <location>
        <begin position="25"/>
        <end position="201"/>
    </location>
</feature>
<dbReference type="InterPro" id="IPR011063">
    <property type="entry name" value="TilS/TtcA_N"/>
</dbReference>
<dbReference type="InterPro" id="IPR014729">
    <property type="entry name" value="Rossmann-like_a/b/a_fold"/>
</dbReference>
<dbReference type="EC" id="6.3.4.19" evidence="6"/>
<proteinExistence type="inferred from homology"/>
<keyword evidence="2 6" id="KW-0819">tRNA processing</keyword>
<dbReference type="PANTHER" id="PTHR43033:SF1">
    <property type="entry name" value="TRNA(ILE)-LYSIDINE SYNTHASE-RELATED"/>
    <property type="match status" value="1"/>
</dbReference>
<dbReference type="Gene3D" id="3.40.50.620">
    <property type="entry name" value="HUPs"/>
    <property type="match status" value="1"/>
</dbReference>
<dbReference type="AlphaFoldDB" id="A0A1X7A9E0"/>
<keyword evidence="3 6" id="KW-0547">Nucleotide-binding</keyword>
<keyword evidence="9" id="KW-1185">Reference proteome</keyword>
<dbReference type="GO" id="GO:0005524">
    <property type="term" value="F:ATP binding"/>
    <property type="evidence" value="ECO:0007669"/>
    <property type="project" value="UniProtKB-UniRule"/>
</dbReference>
<evidence type="ECO:0000256" key="4">
    <source>
        <dbReference type="ARBA" id="ARBA00022840"/>
    </source>
</evidence>
<organism evidence="8 9">
    <name type="scientific">Ruegeria meonggei</name>
    <dbReference type="NCBI Taxonomy" id="1446476"/>
    <lineage>
        <taxon>Bacteria</taxon>
        <taxon>Pseudomonadati</taxon>
        <taxon>Pseudomonadota</taxon>
        <taxon>Alphaproteobacteria</taxon>
        <taxon>Rhodobacterales</taxon>
        <taxon>Roseobacteraceae</taxon>
        <taxon>Ruegeria</taxon>
    </lineage>
</organism>
<dbReference type="GO" id="GO:0005737">
    <property type="term" value="C:cytoplasm"/>
    <property type="evidence" value="ECO:0007669"/>
    <property type="project" value="UniProtKB-SubCell"/>
</dbReference>
<keyword evidence="1 6" id="KW-0436">Ligase</keyword>
<evidence type="ECO:0000256" key="1">
    <source>
        <dbReference type="ARBA" id="ARBA00022598"/>
    </source>
</evidence>
<dbReference type="InterPro" id="IPR012094">
    <property type="entry name" value="tRNA_Ile_lys_synt"/>
</dbReference>
<dbReference type="HAMAP" id="MF_01161">
    <property type="entry name" value="tRNA_Ile_lys_synt"/>
    <property type="match status" value="1"/>
</dbReference>
<dbReference type="GO" id="GO:0006400">
    <property type="term" value="P:tRNA modification"/>
    <property type="evidence" value="ECO:0007669"/>
    <property type="project" value="UniProtKB-UniRule"/>
</dbReference>
<name>A0A1X7A9E0_9RHOB</name>
<protein>
    <recommendedName>
        <fullName evidence="6">tRNA(Ile)-lysidine synthase</fullName>
        <ecNumber evidence="6">6.3.4.19</ecNumber>
    </recommendedName>
    <alternativeName>
        <fullName evidence="6">tRNA(Ile)-2-lysyl-cytidine synthase</fullName>
    </alternativeName>
    <alternativeName>
        <fullName evidence="6">tRNA(Ile)-lysidine synthetase</fullName>
    </alternativeName>
</protein>
<keyword evidence="6" id="KW-0963">Cytoplasm</keyword>
<evidence type="ECO:0000256" key="5">
    <source>
        <dbReference type="ARBA" id="ARBA00048539"/>
    </source>
</evidence>
<keyword evidence="4 6" id="KW-0067">ATP-binding</keyword>
<dbReference type="RefSeq" id="WP_085824209.1">
    <property type="nucleotide sequence ID" value="NZ_FWFP01000013.1"/>
</dbReference>
<evidence type="ECO:0000259" key="7">
    <source>
        <dbReference type="Pfam" id="PF01171"/>
    </source>
</evidence>
<reference evidence="9" key="1">
    <citation type="submission" date="2017-03" db="EMBL/GenBank/DDBJ databases">
        <authorList>
            <person name="Rodrigo-Torres L."/>
            <person name="Arahal R.D."/>
            <person name="Lucena T."/>
        </authorList>
    </citation>
    <scope>NUCLEOTIDE SEQUENCE [LARGE SCALE GENOMIC DNA]</scope>
    <source>
        <strain evidence="9">CECT 8411</strain>
    </source>
</reference>
<comment type="catalytic activity">
    <reaction evidence="5 6">
        <text>cytidine(34) in tRNA(Ile2) + L-lysine + ATP = lysidine(34) in tRNA(Ile2) + AMP + diphosphate + H(+)</text>
        <dbReference type="Rhea" id="RHEA:43744"/>
        <dbReference type="Rhea" id="RHEA-COMP:10625"/>
        <dbReference type="Rhea" id="RHEA-COMP:10670"/>
        <dbReference type="ChEBI" id="CHEBI:15378"/>
        <dbReference type="ChEBI" id="CHEBI:30616"/>
        <dbReference type="ChEBI" id="CHEBI:32551"/>
        <dbReference type="ChEBI" id="CHEBI:33019"/>
        <dbReference type="ChEBI" id="CHEBI:82748"/>
        <dbReference type="ChEBI" id="CHEBI:83665"/>
        <dbReference type="ChEBI" id="CHEBI:456215"/>
        <dbReference type="EC" id="6.3.4.19"/>
    </reaction>
</comment>
<dbReference type="CDD" id="cd01992">
    <property type="entry name" value="TilS_N"/>
    <property type="match status" value="1"/>
</dbReference>
<dbReference type="GO" id="GO:0032267">
    <property type="term" value="F:tRNA(Ile)-lysidine synthase activity"/>
    <property type="evidence" value="ECO:0007669"/>
    <property type="project" value="UniProtKB-EC"/>
</dbReference>